<dbReference type="InterPro" id="IPR039426">
    <property type="entry name" value="TonB-dep_rcpt-like"/>
</dbReference>
<comment type="subcellular location">
    <subcellularLocation>
        <location evidence="1 8">Cell outer membrane</location>
        <topology evidence="1 8">Multi-pass membrane protein</topology>
    </subcellularLocation>
</comment>
<evidence type="ECO:0000256" key="6">
    <source>
        <dbReference type="ARBA" id="ARBA00023136"/>
    </source>
</evidence>
<dbReference type="Proteomes" id="UP000288227">
    <property type="component" value="Unassembled WGS sequence"/>
</dbReference>
<comment type="similarity">
    <text evidence="8">Belongs to the TonB-dependent receptor family.</text>
</comment>
<accession>A0A401UAM7</accession>
<keyword evidence="3 8" id="KW-1134">Transmembrane beta strand</keyword>
<dbReference type="InterPro" id="IPR000531">
    <property type="entry name" value="Beta-barrel_TonB"/>
</dbReference>
<dbReference type="InterPro" id="IPR036942">
    <property type="entry name" value="Beta-barrel_TonB_sf"/>
</dbReference>
<feature type="domain" description="TonB-dependent receptor-like beta-barrel" evidence="9">
    <location>
        <begin position="18"/>
        <end position="395"/>
    </location>
</feature>
<keyword evidence="11" id="KW-1185">Reference proteome</keyword>
<evidence type="ECO:0000256" key="2">
    <source>
        <dbReference type="ARBA" id="ARBA00022448"/>
    </source>
</evidence>
<organism evidence="10 11">
    <name type="scientific">Chryseotalea sanaruensis</name>
    <dbReference type="NCBI Taxonomy" id="2482724"/>
    <lineage>
        <taxon>Bacteria</taxon>
        <taxon>Pseudomonadati</taxon>
        <taxon>Bacteroidota</taxon>
        <taxon>Cytophagia</taxon>
        <taxon>Cytophagales</taxon>
        <taxon>Chryseotaleaceae</taxon>
        <taxon>Chryseotalea</taxon>
    </lineage>
</organism>
<dbReference type="PROSITE" id="PS52016">
    <property type="entry name" value="TONB_DEPENDENT_REC_3"/>
    <property type="match status" value="1"/>
</dbReference>
<name>A0A401UAM7_9BACT</name>
<evidence type="ECO:0000256" key="3">
    <source>
        <dbReference type="ARBA" id="ARBA00022452"/>
    </source>
</evidence>
<keyword evidence="6 8" id="KW-0472">Membrane</keyword>
<dbReference type="OrthoDB" id="9768177at2"/>
<dbReference type="SUPFAM" id="SSF56935">
    <property type="entry name" value="Porins"/>
    <property type="match status" value="1"/>
</dbReference>
<evidence type="ECO:0000256" key="8">
    <source>
        <dbReference type="PROSITE-ProRule" id="PRU01360"/>
    </source>
</evidence>
<gene>
    <name evidence="10" type="ORF">SanaruYs_21940</name>
</gene>
<dbReference type="Pfam" id="PF00593">
    <property type="entry name" value="TonB_dep_Rec_b-barrel"/>
    <property type="match status" value="1"/>
</dbReference>
<dbReference type="EMBL" id="BHXQ01000004">
    <property type="protein sequence ID" value="GCC51963.1"/>
    <property type="molecule type" value="Genomic_DNA"/>
</dbReference>
<evidence type="ECO:0000313" key="10">
    <source>
        <dbReference type="EMBL" id="GCC51963.1"/>
    </source>
</evidence>
<dbReference type="Gene3D" id="2.40.170.20">
    <property type="entry name" value="TonB-dependent receptor, beta-barrel domain"/>
    <property type="match status" value="1"/>
</dbReference>
<dbReference type="GO" id="GO:0009279">
    <property type="term" value="C:cell outer membrane"/>
    <property type="evidence" value="ECO:0007669"/>
    <property type="project" value="UniProtKB-SubCell"/>
</dbReference>
<evidence type="ECO:0000256" key="7">
    <source>
        <dbReference type="ARBA" id="ARBA00023237"/>
    </source>
</evidence>
<dbReference type="AlphaFoldDB" id="A0A401UAM7"/>
<evidence type="ECO:0000256" key="4">
    <source>
        <dbReference type="ARBA" id="ARBA00022692"/>
    </source>
</evidence>
<evidence type="ECO:0000259" key="9">
    <source>
        <dbReference type="Pfam" id="PF00593"/>
    </source>
</evidence>
<dbReference type="RefSeq" id="WP_127122620.1">
    <property type="nucleotide sequence ID" value="NZ_BHXQ01000004.1"/>
</dbReference>
<evidence type="ECO:0000256" key="5">
    <source>
        <dbReference type="ARBA" id="ARBA00023077"/>
    </source>
</evidence>
<proteinExistence type="inferred from homology"/>
<comment type="caution">
    <text evidence="10">The sequence shown here is derived from an EMBL/GenBank/DDBJ whole genome shotgun (WGS) entry which is preliminary data.</text>
</comment>
<sequence length="544" mass="59598">MTNRFVIGSGANFNLIRKSNSFLKLKLTGGIDYYNNESTLYFPEYLQFTVGRQDGLYSRGNNVTFNTNASAFLIYNTSFNQIDLTSSVGVNRLDQSRELLTTQVQQLVSGQANLQQGGALSVFNRKLDTQDIGYAAQQEANWQDKIIGTASIRLDKSSLNGDPNKLFAYPKFSLAANLANFEFWNVESINQLKLRAAYGEAGGVPNPNPVTLAQSKFTILGATNTGGNTGSVIGAIQGDPNIQPERSKELELGFDIGLLNSRINLEATYYNKTVEDLILQASLPPSSGFTNLVTNLGELKNTGVELALNANVVNTDKVKWSTNLNWWKNVSELTRLDVPAFNPAGGGFGTGLGTVRLEQGKSLTQIVGTKGSATVQELGNTAPDWEMSWNNSVTFLKNFSFSMLWHWKKGGENINLTGLLTDFGGSSYNYDQIISTGERLGDARIAAFFSGQNAALYVENSEYIKLREISLYYSVPKTVLTSMFKDAIQRVRIGVSGNNLLLFSDYSSYDPEVSNFGSGGVLGGVEVTPFPNSKRMFFHIEVGF</sequence>
<keyword evidence="2 8" id="KW-0813">Transport</keyword>
<protein>
    <recommendedName>
        <fullName evidence="9">TonB-dependent receptor-like beta-barrel domain-containing protein</fullName>
    </recommendedName>
</protein>
<evidence type="ECO:0000256" key="1">
    <source>
        <dbReference type="ARBA" id="ARBA00004571"/>
    </source>
</evidence>
<keyword evidence="5" id="KW-0798">TonB box</keyword>
<keyword evidence="7 8" id="KW-0998">Cell outer membrane</keyword>
<reference evidence="10 11" key="1">
    <citation type="submission" date="2018-11" db="EMBL/GenBank/DDBJ databases">
        <title>Chryseotalea sanarue gen. nov., sp., nov., a member of the family Cytophagaceae, isolated from a brackish lake in Hamamatsu Japan.</title>
        <authorList>
            <person name="Maejima Y."/>
            <person name="Iino T."/>
            <person name="Muraguchi Y."/>
            <person name="Fukuda K."/>
            <person name="Ohkuma M."/>
            <person name="Moriuchi R."/>
            <person name="Dohra H."/>
            <person name="Kimbara K."/>
            <person name="Shintani M."/>
        </authorList>
    </citation>
    <scope>NUCLEOTIDE SEQUENCE [LARGE SCALE GENOMIC DNA]</scope>
    <source>
        <strain evidence="10 11">Ys</strain>
    </source>
</reference>
<keyword evidence="4 8" id="KW-0812">Transmembrane</keyword>
<evidence type="ECO:0000313" key="11">
    <source>
        <dbReference type="Proteomes" id="UP000288227"/>
    </source>
</evidence>